<feature type="transmembrane region" description="Helical" evidence="1">
    <location>
        <begin position="116"/>
        <end position="135"/>
    </location>
</feature>
<dbReference type="AlphaFoldDB" id="A0A8J3KAT5"/>
<keyword evidence="1" id="KW-0472">Membrane</keyword>
<reference evidence="2 3" key="1">
    <citation type="submission" date="2021-01" db="EMBL/GenBank/DDBJ databases">
        <title>Whole genome shotgun sequence of Catellatospora citrea NBRC 14495.</title>
        <authorList>
            <person name="Komaki H."/>
            <person name="Tamura T."/>
        </authorList>
    </citation>
    <scope>NUCLEOTIDE SEQUENCE [LARGE SCALE GENOMIC DNA]</scope>
    <source>
        <strain evidence="2 3">NBRC 14495</strain>
    </source>
</reference>
<name>A0A8J3KAT5_9ACTN</name>
<dbReference type="Proteomes" id="UP000659904">
    <property type="component" value="Unassembled WGS sequence"/>
</dbReference>
<proteinExistence type="predicted"/>
<gene>
    <name evidence="2" type="ORF">Cci01nite_15900</name>
</gene>
<evidence type="ECO:0000313" key="3">
    <source>
        <dbReference type="Proteomes" id="UP000659904"/>
    </source>
</evidence>
<feature type="transmembrane region" description="Helical" evidence="1">
    <location>
        <begin position="39"/>
        <end position="56"/>
    </location>
</feature>
<feature type="transmembrane region" description="Helical" evidence="1">
    <location>
        <begin position="9"/>
        <end position="27"/>
    </location>
</feature>
<evidence type="ECO:0000256" key="1">
    <source>
        <dbReference type="SAM" id="Phobius"/>
    </source>
</evidence>
<sequence length="152" mass="15754">MLRVLGRGALVGIASFAVAGLVSFLLGDAPAGFDAAHDVLVPVLAMITAAVAAWLLKLRQPVLVPVLGLIVNIVLNLVLSWIVTSAMTDDEGVLHLDRQPFDLTGSPLGELLSLPGPLLGCAYLVLLAMVGAAIAEKVAKANAEIDASARRR</sequence>
<keyword evidence="1" id="KW-1133">Transmembrane helix</keyword>
<accession>A0A8J3KAT5</accession>
<feature type="transmembrane region" description="Helical" evidence="1">
    <location>
        <begin position="63"/>
        <end position="83"/>
    </location>
</feature>
<evidence type="ECO:0000313" key="2">
    <source>
        <dbReference type="EMBL" id="GIF96496.1"/>
    </source>
</evidence>
<comment type="caution">
    <text evidence="2">The sequence shown here is derived from an EMBL/GenBank/DDBJ whole genome shotgun (WGS) entry which is preliminary data.</text>
</comment>
<organism evidence="2 3">
    <name type="scientific">Catellatospora citrea</name>
    <dbReference type="NCBI Taxonomy" id="53366"/>
    <lineage>
        <taxon>Bacteria</taxon>
        <taxon>Bacillati</taxon>
        <taxon>Actinomycetota</taxon>
        <taxon>Actinomycetes</taxon>
        <taxon>Micromonosporales</taxon>
        <taxon>Micromonosporaceae</taxon>
        <taxon>Catellatospora</taxon>
    </lineage>
</organism>
<dbReference type="RefSeq" id="WP_147433002.1">
    <property type="nucleotide sequence ID" value="NZ_BONH01000005.1"/>
</dbReference>
<dbReference type="EMBL" id="BONH01000005">
    <property type="protein sequence ID" value="GIF96496.1"/>
    <property type="molecule type" value="Genomic_DNA"/>
</dbReference>
<keyword evidence="3" id="KW-1185">Reference proteome</keyword>
<protein>
    <submittedName>
        <fullName evidence="2">Uncharacterized protein</fullName>
    </submittedName>
</protein>
<keyword evidence="1" id="KW-0812">Transmembrane</keyword>